<evidence type="ECO:0000259" key="9">
    <source>
        <dbReference type="PROSITE" id="PS51843"/>
    </source>
</evidence>
<dbReference type="GO" id="GO:0008270">
    <property type="term" value="F:zinc ion binding"/>
    <property type="evidence" value="ECO:0007669"/>
    <property type="project" value="UniProtKB-KW"/>
</dbReference>
<keyword evidence="11" id="KW-1185">Reference proteome</keyword>
<evidence type="ECO:0000256" key="4">
    <source>
        <dbReference type="ARBA" id="ARBA00022833"/>
    </source>
</evidence>
<dbReference type="Proteomes" id="UP001608902">
    <property type="component" value="Unassembled WGS sequence"/>
</dbReference>
<comment type="similarity">
    <text evidence="1">Belongs to the nuclear hormone receptor family.</text>
</comment>
<dbReference type="InterPro" id="IPR000536">
    <property type="entry name" value="Nucl_hrmn_rcpt_lig-bd"/>
</dbReference>
<dbReference type="GO" id="GO:0003677">
    <property type="term" value="F:DNA binding"/>
    <property type="evidence" value="ECO:0007669"/>
    <property type="project" value="UniProtKB-KW"/>
</dbReference>
<keyword evidence="4" id="KW-0862">Zinc</keyword>
<evidence type="ECO:0000256" key="7">
    <source>
        <dbReference type="ARBA" id="ARBA00023163"/>
    </source>
</evidence>
<dbReference type="SMART" id="SM00430">
    <property type="entry name" value="HOLI"/>
    <property type="match status" value="1"/>
</dbReference>
<proteinExistence type="inferred from homology"/>
<dbReference type="PANTHER" id="PTHR24082">
    <property type="entry name" value="NUCLEAR HORMONE RECEPTOR"/>
    <property type="match status" value="1"/>
</dbReference>
<dbReference type="SUPFAM" id="SSF48508">
    <property type="entry name" value="Nuclear receptor ligand-binding domain"/>
    <property type="match status" value="1"/>
</dbReference>
<dbReference type="InterPro" id="IPR001723">
    <property type="entry name" value="Nuclear_hrmn_rcpt"/>
</dbReference>
<feature type="domain" description="NR LBD" evidence="9">
    <location>
        <begin position="32"/>
        <end position="259"/>
    </location>
</feature>
<reference evidence="10 11" key="1">
    <citation type="submission" date="2024-08" db="EMBL/GenBank/DDBJ databases">
        <title>Gnathostoma spinigerum genome.</title>
        <authorList>
            <person name="Gonzalez-Bertolin B."/>
            <person name="Monzon S."/>
            <person name="Zaballos A."/>
            <person name="Jimenez P."/>
            <person name="Dekumyoy P."/>
            <person name="Varona S."/>
            <person name="Cuesta I."/>
            <person name="Sumanam S."/>
            <person name="Adisakwattana P."/>
            <person name="Gasser R.B."/>
            <person name="Hernandez-Gonzalez A."/>
            <person name="Young N.D."/>
            <person name="Perteguer M.J."/>
        </authorList>
    </citation>
    <scope>NUCLEOTIDE SEQUENCE [LARGE SCALE GENOMIC DNA]</scope>
    <source>
        <strain evidence="10">AL3</strain>
        <tissue evidence="10">Liver</tissue>
    </source>
</reference>
<dbReference type="PANTHER" id="PTHR24082:SF283">
    <property type="entry name" value="NUCLEAR HORMONE RECEPTOR HR96"/>
    <property type="match status" value="1"/>
</dbReference>
<keyword evidence="5" id="KW-0805">Transcription regulation</keyword>
<dbReference type="Gene3D" id="1.10.565.10">
    <property type="entry name" value="Retinoid X Receptor"/>
    <property type="match status" value="1"/>
</dbReference>
<evidence type="ECO:0000256" key="5">
    <source>
        <dbReference type="ARBA" id="ARBA00023015"/>
    </source>
</evidence>
<evidence type="ECO:0000256" key="1">
    <source>
        <dbReference type="ARBA" id="ARBA00005993"/>
    </source>
</evidence>
<protein>
    <recommendedName>
        <fullName evidence="9">NR LBD domain-containing protein</fullName>
    </recommendedName>
</protein>
<evidence type="ECO:0000256" key="2">
    <source>
        <dbReference type="ARBA" id="ARBA00022723"/>
    </source>
</evidence>
<gene>
    <name evidence="10" type="ORF">AB6A40_008957</name>
</gene>
<keyword evidence="3" id="KW-0863">Zinc-finger</keyword>
<keyword evidence="6" id="KW-0238">DNA-binding</keyword>
<dbReference type="InterPro" id="IPR050234">
    <property type="entry name" value="Nuclear_hormone_rcpt_NR1"/>
</dbReference>
<dbReference type="PROSITE" id="PS51843">
    <property type="entry name" value="NR_LBD"/>
    <property type="match status" value="1"/>
</dbReference>
<evidence type="ECO:0000313" key="11">
    <source>
        <dbReference type="Proteomes" id="UP001608902"/>
    </source>
</evidence>
<evidence type="ECO:0000313" key="10">
    <source>
        <dbReference type="EMBL" id="MFH4982248.1"/>
    </source>
</evidence>
<dbReference type="AlphaFoldDB" id="A0ABD6EQX8"/>
<dbReference type="EMBL" id="JBGFUD010008843">
    <property type="protein sequence ID" value="MFH4982248.1"/>
    <property type="molecule type" value="Genomic_DNA"/>
</dbReference>
<keyword evidence="7" id="KW-0804">Transcription</keyword>
<keyword evidence="8" id="KW-0675">Receptor</keyword>
<dbReference type="Pfam" id="PF00104">
    <property type="entry name" value="Hormone_recep"/>
    <property type="match status" value="1"/>
</dbReference>
<comment type="caution">
    <text evidence="10">The sequence shown here is derived from an EMBL/GenBank/DDBJ whole genome shotgun (WGS) entry which is preliminary data.</text>
</comment>
<name>A0ABD6EQX8_9BILA</name>
<sequence>MWDTALFSAMETQSAIIGLPKGLSTREQFLMHELIIVNARLKEPLEIEPSHKASEDFDLMDVLRIIDLALRRIINMAKELSAFKELMQADQIALLKGSSIELLILRGVMVYDPLRDVWNPRSIHGEKEMEIRLNVLKMSQRREHYEEHKKFLNTFDEKWRRNENVMLILSALTLFDADRPNVTHITKVRTFYAQYQDLLRRYLQLTCSPDESQRAMKLLLDKLVDVRHLNHGLLEVLYGLNLNEVDPLLLELFDLGKAPRLSADV</sequence>
<keyword evidence="2" id="KW-0479">Metal-binding</keyword>
<accession>A0ABD6EQX8</accession>
<dbReference type="InterPro" id="IPR035500">
    <property type="entry name" value="NHR-like_dom_sf"/>
</dbReference>
<evidence type="ECO:0000256" key="8">
    <source>
        <dbReference type="ARBA" id="ARBA00023170"/>
    </source>
</evidence>
<dbReference type="PRINTS" id="PR00398">
    <property type="entry name" value="STRDHORMONER"/>
</dbReference>
<organism evidence="10 11">
    <name type="scientific">Gnathostoma spinigerum</name>
    <dbReference type="NCBI Taxonomy" id="75299"/>
    <lineage>
        <taxon>Eukaryota</taxon>
        <taxon>Metazoa</taxon>
        <taxon>Ecdysozoa</taxon>
        <taxon>Nematoda</taxon>
        <taxon>Chromadorea</taxon>
        <taxon>Rhabditida</taxon>
        <taxon>Spirurina</taxon>
        <taxon>Gnathostomatomorpha</taxon>
        <taxon>Gnathostomatoidea</taxon>
        <taxon>Gnathostomatidae</taxon>
        <taxon>Gnathostoma</taxon>
    </lineage>
</organism>
<evidence type="ECO:0000256" key="3">
    <source>
        <dbReference type="ARBA" id="ARBA00022771"/>
    </source>
</evidence>
<evidence type="ECO:0000256" key="6">
    <source>
        <dbReference type="ARBA" id="ARBA00023125"/>
    </source>
</evidence>